<dbReference type="GeneID" id="65562479"/>
<dbReference type="EMBL" id="CP077713">
    <property type="protein sequence ID" value="QXJ34350.1"/>
    <property type="molecule type" value="Genomic_DNA"/>
</dbReference>
<proteinExistence type="predicted"/>
<sequence>MEEKSLVGCTKPTGRRLLVEGTIILVIFSLFLEITSIINYLIFVGIWYAILFIIIAWFKSHTYCILEKEIIIKSFLGKKVVKAENFKETFISQGPIAKKLNCGSIYIILKNGKATVLYDIKNPEKFLERIQNSRP</sequence>
<keyword evidence="1" id="KW-0472">Membrane</keyword>
<keyword evidence="1" id="KW-1133">Transmembrane helix</keyword>
<evidence type="ECO:0000313" key="3">
    <source>
        <dbReference type="Proteomes" id="UP000694036"/>
    </source>
</evidence>
<dbReference type="AlphaFoldDB" id="A0A8F5GYR4"/>
<gene>
    <name evidence="2" type="ORF">J5U22_00896</name>
</gene>
<feature type="transmembrane region" description="Helical" evidence="1">
    <location>
        <begin position="17"/>
        <end position="34"/>
    </location>
</feature>
<name>A0A8F5GYR4_9CREN</name>
<protein>
    <recommendedName>
        <fullName evidence="4">DUF304 domain-containing protein</fullName>
    </recommendedName>
</protein>
<evidence type="ECO:0008006" key="4">
    <source>
        <dbReference type="Google" id="ProtNLM"/>
    </source>
</evidence>
<dbReference type="RefSeq" id="WP_218259636.1">
    <property type="nucleotide sequence ID" value="NZ_CP077713.1"/>
</dbReference>
<accession>A0A8F5GYR4</accession>
<evidence type="ECO:0000256" key="1">
    <source>
        <dbReference type="SAM" id="Phobius"/>
    </source>
</evidence>
<evidence type="ECO:0000313" key="2">
    <source>
        <dbReference type="EMBL" id="QXJ34350.1"/>
    </source>
</evidence>
<reference evidence="2 3" key="1">
    <citation type="journal article" date="2021" name="Environ. Microbiol.">
        <title>New insights into the diversity and evolution of the archaeal mobilome from three complete genomes of Saccharolobus shibatae.</title>
        <authorList>
            <person name="Medvedeva S."/>
            <person name="Brandt D."/>
            <person name="Cvirkaite-Krupovic V."/>
            <person name="Liu Y."/>
            <person name="Severinov K."/>
            <person name="Ishino S."/>
            <person name="Ishino Y."/>
            <person name="Prangishvili D."/>
            <person name="Kalinowski J."/>
            <person name="Krupovic M."/>
        </authorList>
    </citation>
    <scope>NUCLEOTIDE SEQUENCE [LARGE SCALE GENOMIC DNA]</scope>
    <source>
        <strain evidence="2 3">S38A</strain>
    </source>
</reference>
<feature type="transmembrane region" description="Helical" evidence="1">
    <location>
        <begin position="40"/>
        <end position="58"/>
    </location>
</feature>
<keyword evidence="3" id="KW-1185">Reference proteome</keyword>
<dbReference type="Proteomes" id="UP000694036">
    <property type="component" value="Chromosome"/>
</dbReference>
<keyword evidence="1" id="KW-0812">Transmembrane</keyword>
<organism evidence="2 3">
    <name type="scientific">Saccharolobus shibatae</name>
    <dbReference type="NCBI Taxonomy" id="2286"/>
    <lineage>
        <taxon>Archaea</taxon>
        <taxon>Thermoproteota</taxon>
        <taxon>Thermoprotei</taxon>
        <taxon>Sulfolobales</taxon>
        <taxon>Sulfolobaceae</taxon>
        <taxon>Saccharolobus</taxon>
    </lineage>
</organism>